<evidence type="ECO:0000256" key="4">
    <source>
        <dbReference type="HAMAP-Rule" id="MF_00745"/>
    </source>
</evidence>
<feature type="binding site" evidence="4">
    <location>
        <position position="64"/>
    </location>
    <ligand>
        <name>Zn(2+)</name>
        <dbReference type="ChEBI" id="CHEBI:29105"/>
    </ligand>
</feature>
<accession>A0A4R5G3R0</accession>
<reference evidence="6 7" key="1">
    <citation type="submission" date="2019-03" db="EMBL/GenBank/DDBJ databases">
        <authorList>
            <person name="Fan P."/>
        </authorList>
    </citation>
    <scope>NUCLEOTIDE SEQUENCE [LARGE SCALE GENOMIC DNA]</scope>
    <source>
        <strain evidence="6 7">KCJ4950</strain>
    </source>
</reference>
<comment type="caution">
    <text evidence="6">The sequence shown here is derived from an EMBL/GenBank/DDBJ whole genome shotgun (WGS) entry which is preliminary data.</text>
</comment>
<protein>
    <recommendedName>
        <fullName evidence="4">Protein SprT-like</fullName>
    </recommendedName>
</protein>
<dbReference type="GO" id="GO:0006950">
    <property type="term" value="P:response to stress"/>
    <property type="evidence" value="ECO:0007669"/>
    <property type="project" value="UniProtKB-ARBA"/>
</dbReference>
<dbReference type="InterPro" id="IPR035240">
    <property type="entry name" value="SprT_Zn_ribbon"/>
</dbReference>
<keyword evidence="3 4" id="KW-0862">Zinc</keyword>
<dbReference type="RefSeq" id="WP_132869805.1">
    <property type="nucleotide sequence ID" value="NZ_SJWY01000174.1"/>
</dbReference>
<feature type="domain" description="SprT-like" evidence="5">
    <location>
        <begin position="1"/>
        <end position="142"/>
    </location>
</feature>
<dbReference type="InterPro" id="IPR023524">
    <property type="entry name" value="Uncharacterised_SprT-like"/>
</dbReference>
<dbReference type="HAMAP" id="MF_00745">
    <property type="entry name" value="SprT_like"/>
    <property type="match status" value="1"/>
</dbReference>
<sequence>MNLTDYVKRVSLEDFGKEFRHIAVWNSRLRTTGGRFFPADGHLDFNPKIFETFGSDIFRKIVRHELCHYHLYFEGKGYKHTDADFKQLLQKVDGLRYAPSMTRNEHFYYYKCQKCGQNYHRKRRVNTQKYRCGRCHGKLIKVEETSFFEKNPASKNQS</sequence>
<evidence type="ECO:0000313" key="7">
    <source>
        <dbReference type="Proteomes" id="UP000295231"/>
    </source>
</evidence>
<organism evidence="6 7">
    <name type="scientific">Streptococcus vicugnae</name>
    <dbReference type="NCBI Taxonomy" id="2740579"/>
    <lineage>
        <taxon>Bacteria</taxon>
        <taxon>Bacillati</taxon>
        <taxon>Bacillota</taxon>
        <taxon>Bacilli</taxon>
        <taxon>Lactobacillales</taxon>
        <taxon>Streptococcaceae</taxon>
        <taxon>Streptococcus</taxon>
    </lineage>
</organism>
<keyword evidence="1 4" id="KW-0963">Cytoplasm</keyword>
<dbReference type="GO" id="GO:0005737">
    <property type="term" value="C:cytoplasm"/>
    <property type="evidence" value="ECO:0007669"/>
    <property type="project" value="UniProtKB-SubCell"/>
</dbReference>
<dbReference type="SMART" id="SM00731">
    <property type="entry name" value="SprT"/>
    <property type="match status" value="1"/>
</dbReference>
<proteinExistence type="inferred from homology"/>
<evidence type="ECO:0000256" key="1">
    <source>
        <dbReference type="ARBA" id="ARBA00022490"/>
    </source>
</evidence>
<keyword evidence="7" id="KW-1185">Reference proteome</keyword>
<comment type="similarity">
    <text evidence="4">Belongs to the SprT family.</text>
</comment>
<dbReference type="NCBIfam" id="NF003339">
    <property type="entry name" value="PRK04351.1"/>
    <property type="match status" value="1"/>
</dbReference>
<dbReference type="Pfam" id="PF10263">
    <property type="entry name" value="SprT-like"/>
    <property type="match status" value="1"/>
</dbReference>
<evidence type="ECO:0000259" key="5">
    <source>
        <dbReference type="SMART" id="SM00731"/>
    </source>
</evidence>
<dbReference type="AlphaFoldDB" id="A0A4R5G3R0"/>
<dbReference type="Pfam" id="PF17283">
    <property type="entry name" value="Zn_ribbon_SprT"/>
    <property type="match status" value="1"/>
</dbReference>
<dbReference type="EMBL" id="SJWY01000174">
    <property type="protein sequence ID" value="TDE71219.1"/>
    <property type="molecule type" value="Genomic_DNA"/>
</dbReference>
<feature type="active site" evidence="4">
    <location>
        <position position="65"/>
    </location>
</feature>
<gene>
    <name evidence="6" type="ORF">E0E04_07095</name>
</gene>
<dbReference type="InterPro" id="IPR006640">
    <property type="entry name" value="SprT-like_domain"/>
</dbReference>
<comment type="subcellular location">
    <subcellularLocation>
        <location evidence="4">Cytoplasm</location>
    </subcellularLocation>
</comment>
<evidence type="ECO:0000256" key="3">
    <source>
        <dbReference type="ARBA" id="ARBA00022833"/>
    </source>
</evidence>
<dbReference type="Proteomes" id="UP000295231">
    <property type="component" value="Unassembled WGS sequence"/>
</dbReference>
<evidence type="ECO:0000256" key="2">
    <source>
        <dbReference type="ARBA" id="ARBA00022723"/>
    </source>
</evidence>
<feature type="binding site" evidence="4">
    <location>
        <position position="68"/>
    </location>
    <ligand>
        <name>Zn(2+)</name>
        <dbReference type="ChEBI" id="CHEBI:29105"/>
    </ligand>
</feature>
<comment type="cofactor">
    <cofactor evidence="4">
        <name>Zn(2+)</name>
        <dbReference type="ChEBI" id="CHEBI:29105"/>
    </cofactor>
    <text evidence="4">Binds 1 zinc ion.</text>
</comment>
<name>A0A4R5G3R0_9STRE</name>
<keyword evidence="2 4" id="KW-0479">Metal-binding</keyword>
<evidence type="ECO:0000313" key="6">
    <source>
        <dbReference type="EMBL" id="TDE71219.1"/>
    </source>
</evidence>
<dbReference type="GO" id="GO:0008270">
    <property type="term" value="F:zinc ion binding"/>
    <property type="evidence" value="ECO:0007669"/>
    <property type="project" value="UniProtKB-UniRule"/>
</dbReference>